<evidence type="ECO:0008006" key="3">
    <source>
        <dbReference type="Google" id="ProtNLM"/>
    </source>
</evidence>
<reference evidence="1 2" key="1">
    <citation type="submission" date="2019-04" db="EMBL/GenBank/DDBJ databases">
        <title>Cohnella sp. nov., isolated from soil.</title>
        <authorList>
            <person name="Kim W."/>
        </authorList>
    </citation>
    <scope>NUCLEOTIDE SEQUENCE [LARGE SCALE GENOMIC DNA]</scope>
    <source>
        <strain evidence="1 2">CAU 1483</strain>
    </source>
</reference>
<dbReference type="RefSeq" id="WP_136779259.1">
    <property type="nucleotide sequence ID" value="NZ_SUPK01000009.1"/>
</dbReference>
<gene>
    <name evidence="1" type="ORF">E5161_17915</name>
</gene>
<dbReference type="OrthoDB" id="2967153at2"/>
<evidence type="ECO:0000313" key="1">
    <source>
        <dbReference type="EMBL" id="TJY39819.1"/>
    </source>
</evidence>
<proteinExistence type="predicted"/>
<keyword evidence="2" id="KW-1185">Reference proteome</keyword>
<protein>
    <recommendedName>
        <fullName evidence="3">NIPSNAP domain-containing protein</fullName>
    </recommendedName>
</protein>
<dbReference type="Proteomes" id="UP000309673">
    <property type="component" value="Unassembled WGS sequence"/>
</dbReference>
<dbReference type="AlphaFoldDB" id="A0A4V5LRM1"/>
<evidence type="ECO:0000313" key="2">
    <source>
        <dbReference type="Proteomes" id="UP000309673"/>
    </source>
</evidence>
<dbReference type="EMBL" id="SUPK01000009">
    <property type="protein sequence ID" value="TJY39819.1"/>
    <property type="molecule type" value="Genomic_DNA"/>
</dbReference>
<comment type="caution">
    <text evidence="1">The sequence shown here is derived from an EMBL/GenBank/DDBJ whole genome shotgun (WGS) entry which is preliminary data.</text>
</comment>
<accession>A0A4V5LRM1</accession>
<sequence length="95" mass="11373">MILFCEYVIPELHREAFRRWASEHKELWRTGELLENTAQPGVFVELWRTTGEDEAAQKQKERLEGRSEWRNMECWVKGGREGLRVWTFRPLIPNG</sequence>
<name>A0A4V5LRM1_9BACL</name>
<organism evidence="1 2">
    <name type="scientific">Cohnella pontilimi</name>
    <dbReference type="NCBI Taxonomy" id="2564100"/>
    <lineage>
        <taxon>Bacteria</taxon>
        <taxon>Bacillati</taxon>
        <taxon>Bacillota</taxon>
        <taxon>Bacilli</taxon>
        <taxon>Bacillales</taxon>
        <taxon>Paenibacillaceae</taxon>
        <taxon>Cohnella</taxon>
    </lineage>
</organism>